<protein>
    <submittedName>
        <fullName evidence="2">Uncharacterized protein</fullName>
    </submittedName>
</protein>
<dbReference type="AlphaFoldDB" id="A0A1Y1VFR2"/>
<dbReference type="Proteomes" id="UP000193719">
    <property type="component" value="Unassembled WGS sequence"/>
</dbReference>
<reference evidence="2 3" key="2">
    <citation type="submission" date="2016-08" db="EMBL/GenBank/DDBJ databases">
        <title>Pervasive Adenine N6-methylation of Active Genes in Fungi.</title>
        <authorList>
            <consortium name="DOE Joint Genome Institute"/>
            <person name="Mondo S.J."/>
            <person name="Dannebaum R.O."/>
            <person name="Kuo R.C."/>
            <person name="Labutti K."/>
            <person name="Haridas S."/>
            <person name="Kuo A."/>
            <person name="Salamov A."/>
            <person name="Ahrendt S.R."/>
            <person name="Lipzen A."/>
            <person name="Sullivan W."/>
            <person name="Andreopoulos W.B."/>
            <person name="Clum A."/>
            <person name="Lindquist E."/>
            <person name="Daum C."/>
            <person name="Ramamoorthy G.K."/>
            <person name="Gryganskyi A."/>
            <person name="Culley D."/>
            <person name="Magnuson J.K."/>
            <person name="James T.Y."/>
            <person name="O'Malley M.A."/>
            <person name="Stajich J.E."/>
            <person name="Spatafora J.W."/>
            <person name="Visel A."/>
            <person name="Grigoriev I.V."/>
        </authorList>
    </citation>
    <scope>NUCLEOTIDE SEQUENCE [LARGE SCALE GENOMIC DNA]</scope>
    <source>
        <strain evidence="3">finn</strain>
    </source>
</reference>
<feature type="region of interest" description="Disordered" evidence="1">
    <location>
        <begin position="989"/>
        <end position="1028"/>
    </location>
</feature>
<feature type="region of interest" description="Disordered" evidence="1">
    <location>
        <begin position="1"/>
        <end position="33"/>
    </location>
</feature>
<feature type="compositionally biased region" description="Low complexity" evidence="1">
    <location>
        <begin position="1013"/>
        <end position="1022"/>
    </location>
</feature>
<feature type="region of interest" description="Disordered" evidence="1">
    <location>
        <begin position="1040"/>
        <end position="1059"/>
    </location>
</feature>
<sequence>MLKANNGNIKINPTKNEKVKENKSKVNDDDDDYKNLSSKTKSLIKNEFKKNKKENLSDILSTLNDFIDIVNNFNDFDCSYRNELSFLLWKRSEQRNVKSLFQCLKHENFIEKVTQFFDEEYYYDIESEVLQNILNLFIELITPTYYEEDKINDNISKWTFGIHELFSDYDPLPLYQEENDLIKERINILYEHPSNIFNRFLSRLFFIFIIDESDKNTTISSKNELNECRFVVKFLLLAWKFGDKTILSKMKKLSYNDVSISDLLSVAIWRIITEYDIYNSKQVSKTFWMVVYLFDNINEGNPIQHFLYVSLAHLFINKESMTSLDNLTEEDVDIDFKSITEKIFYFSLKNYKNILINKELTFKMLKKIDEREDVNNLSLAIIKYFSLQLSNIKKVNEHSPLKFINKELLWILINAKSMNINLSKAISPDGFFNDNYLNTNSSTYRIYSTISFSQKPLLYNLEVLLCTYYIEKSSMIELTSLFLDEIKNIKVEVLKKDNKKMILYNENKHKKYQLLKRKHENKKNSIKNSKEVVSNNKDSDNNSNSNEITTKKNLSSKQKLNKHYPSTEHIEESLLSIEEWRENFYKLCGLLTKLKKKKNVEYEKEERDAHRYNPLHKHIWNIYCVNDIFFRIINKFFIFQNDDNGSELMNIVSSMNESSKKLNISSIITQSCANFINMLIDIKSINIYSSEYLYLITMMLVNVEKSLKKFYRKPTYWIKVIDDIVKILFPFHFLETFNQPVEAQGNKTIPNKESFADSDTHPFTTNHEAAIIKNQHISNSSIDPVNETIITTTNSSLKKENTLNTNSIIPSLFLSNHHDHDDNNDNDNHTNLNSNKLSLPSLSSSSSSTFLPPISPISSNVPSKIPGIEKKLLKRCDFLDPISKPSSPLQSIDDKSLSLSRSSSTSSLDNDEEFYQTLTKHNTIKNKTIEIKNEIKLFLVKSIIRNIEETIKNCDYIPLNLCSIPLPSLKNHKRSISVIQKKNTLISLPNIKTPLPPTTKKPKNQSIQKKRSSISNSKSISITDSNQKLEKPEKFKKIECQSNNNNNNEQETTLNDITTDSEIYDDFDSESSLDSRNKESGNEDEKENELHFNKKTNIYEQETIYFIQFKLKEYIEFLKQYIIELNTIKVNCNNYLILSLQNLIEKHMLFLQSYYKRTAASTNIDSAKPYPLRKRQHTAIEPSSLTPRSSYSTKVDSIKNPVILSKTPSVTTRNGLRDPLLLQNRLKIYSSLPLTKTPLHVNVTNIVLDPIKRNCKKIPNIKYDTKVK</sequence>
<feature type="compositionally biased region" description="Polar residues" evidence="1">
    <location>
        <begin position="1049"/>
        <end position="1059"/>
    </location>
</feature>
<reference evidence="2 3" key="1">
    <citation type="submission" date="2016-08" db="EMBL/GenBank/DDBJ databases">
        <title>Genomes of anaerobic fungi encode conserved fungal cellulosomes for biomass hydrolysis.</title>
        <authorList>
            <consortium name="DOE Joint Genome Institute"/>
            <person name="Haitjema C.H."/>
            <person name="Gilmore S.P."/>
            <person name="Henske J.K."/>
            <person name="Solomon K.V."/>
            <person name="De Groot R."/>
            <person name="Kuo A."/>
            <person name="Mondo S.J."/>
            <person name="Salamov A.A."/>
            <person name="Labutti K."/>
            <person name="Zhao Z."/>
            <person name="Chiniquy J."/>
            <person name="Barry K."/>
            <person name="Brewer H.M."/>
            <person name="Purvine S.O."/>
            <person name="Wright A.T."/>
            <person name="Boxma B."/>
            <person name="Van Alen T."/>
            <person name="Hackstein J.H."/>
            <person name="Baker S.E."/>
            <person name="Grigoriev I.V."/>
            <person name="O'Malley M.A."/>
        </authorList>
    </citation>
    <scope>NUCLEOTIDE SEQUENCE [LARGE SCALE GENOMIC DNA]</scope>
    <source>
        <strain evidence="3">finn</strain>
    </source>
</reference>
<proteinExistence type="predicted"/>
<feature type="compositionally biased region" description="Low complexity" evidence="1">
    <location>
        <begin position="897"/>
        <end position="908"/>
    </location>
</feature>
<feature type="compositionally biased region" description="Basic and acidic residues" evidence="1">
    <location>
        <begin position="819"/>
        <end position="828"/>
    </location>
</feature>
<evidence type="ECO:0000256" key="1">
    <source>
        <dbReference type="SAM" id="MobiDB-lite"/>
    </source>
</evidence>
<feature type="region of interest" description="Disordered" evidence="1">
    <location>
        <begin position="516"/>
        <end position="563"/>
    </location>
</feature>
<feature type="compositionally biased region" description="Low complexity" evidence="1">
    <location>
        <begin position="531"/>
        <end position="558"/>
    </location>
</feature>
<feature type="compositionally biased region" description="Polar residues" evidence="1">
    <location>
        <begin position="1"/>
        <end position="14"/>
    </location>
</feature>
<feature type="compositionally biased region" description="Basic residues" evidence="1">
    <location>
        <begin position="1000"/>
        <end position="1012"/>
    </location>
</feature>
<dbReference type="OrthoDB" id="10498509at2759"/>
<feature type="compositionally biased region" description="Basic and acidic residues" evidence="1">
    <location>
        <begin position="1073"/>
        <end position="1089"/>
    </location>
</feature>
<gene>
    <name evidence="2" type="ORF">BCR36DRAFT_442300</name>
</gene>
<name>A0A1Y1VFR2_9FUNG</name>
<feature type="region of interest" description="Disordered" evidence="1">
    <location>
        <begin position="1067"/>
        <end position="1089"/>
    </location>
</feature>
<feature type="compositionally biased region" description="Basic and acidic residues" evidence="1">
    <location>
        <begin position="15"/>
        <end position="27"/>
    </location>
</feature>
<evidence type="ECO:0000313" key="2">
    <source>
        <dbReference type="EMBL" id="ORX53791.1"/>
    </source>
</evidence>
<feature type="region of interest" description="Disordered" evidence="1">
    <location>
        <begin position="885"/>
        <end position="911"/>
    </location>
</feature>
<organism evidence="2 3">
    <name type="scientific">Piromyces finnis</name>
    <dbReference type="NCBI Taxonomy" id="1754191"/>
    <lineage>
        <taxon>Eukaryota</taxon>
        <taxon>Fungi</taxon>
        <taxon>Fungi incertae sedis</taxon>
        <taxon>Chytridiomycota</taxon>
        <taxon>Chytridiomycota incertae sedis</taxon>
        <taxon>Neocallimastigomycetes</taxon>
        <taxon>Neocallimastigales</taxon>
        <taxon>Neocallimastigaceae</taxon>
        <taxon>Piromyces</taxon>
    </lineage>
</organism>
<keyword evidence="3" id="KW-1185">Reference proteome</keyword>
<dbReference type="EMBL" id="MCFH01000012">
    <property type="protein sequence ID" value="ORX53791.1"/>
    <property type="molecule type" value="Genomic_DNA"/>
</dbReference>
<feature type="compositionally biased region" description="Basic residues" evidence="1">
    <location>
        <begin position="516"/>
        <end position="525"/>
    </location>
</feature>
<evidence type="ECO:0000313" key="3">
    <source>
        <dbReference type="Proteomes" id="UP000193719"/>
    </source>
</evidence>
<comment type="caution">
    <text evidence="2">The sequence shown here is derived from an EMBL/GenBank/DDBJ whole genome shotgun (WGS) entry which is preliminary data.</text>
</comment>
<feature type="region of interest" description="Disordered" evidence="1">
    <location>
        <begin position="819"/>
        <end position="840"/>
    </location>
</feature>
<accession>A0A1Y1VFR2</accession>